<dbReference type="Pfam" id="PF20434">
    <property type="entry name" value="BD-FAE"/>
    <property type="match status" value="1"/>
</dbReference>
<proteinExistence type="predicted"/>
<dbReference type="GO" id="GO:0016787">
    <property type="term" value="F:hydrolase activity"/>
    <property type="evidence" value="ECO:0007669"/>
    <property type="project" value="UniProtKB-KW"/>
</dbReference>
<keyword evidence="4" id="KW-1185">Reference proteome</keyword>
<organism evidence="3 4">
    <name type="scientific">Paenalcaligenes hermetiae</name>
    <dbReference type="NCBI Taxonomy" id="1157987"/>
    <lineage>
        <taxon>Bacteria</taxon>
        <taxon>Pseudomonadati</taxon>
        <taxon>Pseudomonadota</taxon>
        <taxon>Betaproteobacteria</taxon>
        <taxon>Burkholderiales</taxon>
        <taxon>Alcaligenaceae</taxon>
        <taxon>Paenalcaligenes</taxon>
    </lineage>
</organism>
<dbReference type="InterPro" id="IPR049492">
    <property type="entry name" value="BD-FAE-like_dom"/>
</dbReference>
<dbReference type="SUPFAM" id="SSF53474">
    <property type="entry name" value="alpha/beta-Hydrolases"/>
    <property type="match status" value="1"/>
</dbReference>
<dbReference type="InterPro" id="IPR029058">
    <property type="entry name" value="AB_hydrolase_fold"/>
</dbReference>
<evidence type="ECO:0000313" key="4">
    <source>
        <dbReference type="Proteomes" id="UP001500227"/>
    </source>
</evidence>
<dbReference type="PANTHER" id="PTHR48081">
    <property type="entry name" value="AB HYDROLASE SUPERFAMILY PROTEIN C4A8.06C"/>
    <property type="match status" value="1"/>
</dbReference>
<gene>
    <name evidence="3" type="ORF">GCM10023337_16110</name>
</gene>
<feature type="domain" description="BD-FAE-like" evidence="2">
    <location>
        <begin position="20"/>
        <end position="120"/>
    </location>
</feature>
<name>A0ABP9M887_9BURK</name>
<evidence type="ECO:0000259" key="2">
    <source>
        <dbReference type="Pfam" id="PF20434"/>
    </source>
</evidence>
<evidence type="ECO:0000313" key="3">
    <source>
        <dbReference type="EMBL" id="GAA5090980.1"/>
    </source>
</evidence>
<reference evidence="4" key="1">
    <citation type="journal article" date="2019" name="Int. J. Syst. Evol. Microbiol.">
        <title>The Global Catalogue of Microorganisms (GCM) 10K type strain sequencing project: providing services to taxonomists for standard genome sequencing and annotation.</title>
        <authorList>
            <consortium name="The Broad Institute Genomics Platform"/>
            <consortium name="The Broad Institute Genome Sequencing Center for Infectious Disease"/>
            <person name="Wu L."/>
            <person name="Ma J."/>
        </authorList>
    </citation>
    <scope>NUCLEOTIDE SEQUENCE [LARGE SCALE GENOMIC DNA]</scope>
    <source>
        <strain evidence="4">JCM 18423</strain>
    </source>
</reference>
<protein>
    <submittedName>
        <fullName evidence="3">Alpha/beta hydrolase</fullName>
    </submittedName>
</protein>
<dbReference type="Gene3D" id="3.40.50.1820">
    <property type="entry name" value="alpha/beta hydrolase"/>
    <property type="match status" value="1"/>
</dbReference>
<accession>A0ABP9M887</accession>
<sequence length="238" mass="26694">MVNMEILTYGADKSQFIQWFMPKTEVKVKGVIALIHGGFWRQQHDLSLMLPLAQDLRATGWAVANIEYRRADCGGEWPVIRDDVSLALQQVKQHAQQLQLPKRLLSIGHSVGGQLALLTASQVEAVVALAPVTDVVRAYHDKLGEAAAQAFFKTSPEKNSSLFLAASPIAQLPLGCPILLIHGFLDERVPVSYAREFTQRAIETGDQLWYWEEPLSHQQVIDPSLGFWSRVKAWLEQR</sequence>
<dbReference type="InterPro" id="IPR050300">
    <property type="entry name" value="GDXG_lipolytic_enzyme"/>
</dbReference>
<dbReference type="Proteomes" id="UP001500227">
    <property type="component" value="Unassembled WGS sequence"/>
</dbReference>
<dbReference type="EMBL" id="BAABKD010000009">
    <property type="protein sequence ID" value="GAA5090980.1"/>
    <property type="molecule type" value="Genomic_DNA"/>
</dbReference>
<evidence type="ECO:0000256" key="1">
    <source>
        <dbReference type="ARBA" id="ARBA00022801"/>
    </source>
</evidence>
<dbReference type="PANTHER" id="PTHR48081:SF33">
    <property type="entry name" value="KYNURENINE FORMAMIDASE"/>
    <property type="match status" value="1"/>
</dbReference>
<comment type="caution">
    <text evidence="3">The sequence shown here is derived from an EMBL/GenBank/DDBJ whole genome shotgun (WGS) entry which is preliminary data.</text>
</comment>
<keyword evidence="1 3" id="KW-0378">Hydrolase</keyword>